<accession>A0A7Z8NQS9</accession>
<keyword evidence="4" id="KW-0804">Transcription</keyword>
<evidence type="ECO:0000313" key="8">
    <source>
        <dbReference type="Proteomes" id="UP000308121"/>
    </source>
</evidence>
<evidence type="ECO:0000313" key="7">
    <source>
        <dbReference type="EMBL" id="TKR27391.1"/>
    </source>
</evidence>
<dbReference type="Gene3D" id="1.10.1660.10">
    <property type="match status" value="1"/>
</dbReference>
<evidence type="ECO:0000259" key="6">
    <source>
        <dbReference type="PROSITE" id="PS50937"/>
    </source>
</evidence>
<feature type="domain" description="HTH merR-type" evidence="6">
    <location>
        <begin position="108"/>
        <end position="177"/>
    </location>
</feature>
<dbReference type="EMBL" id="SZYE01000002">
    <property type="protein sequence ID" value="TKR27391.1"/>
    <property type="molecule type" value="Genomic_DNA"/>
</dbReference>
<dbReference type="InterPro" id="IPR047057">
    <property type="entry name" value="MerR_fam"/>
</dbReference>
<dbReference type="InterPro" id="IPR011256">
    <property type="entry name" value="Reg_factor_effector_dom_sf"/>
</dbReference>
<dbReference type="Pfam" id="PF13411">
    <property type="entry name" value="MerR_1"/>
    <property type="match status" value="1"/>
</dbReference>
<organism evidence="7 8">
    <name type="scientific">Cellulomonas hominis</name>
    <dbReference type="NCBI Taxonomy" id="156981"/>
    <lineage>
        <taxon>Bacteria</taxon>
        <taxon>Bacillati</taxon>
        <taxon>Actinomycetota</taxon>
        <taxon>Actinomycetes</taxon>
        <taxon>Micrococcales</taxon>
        <taxon>Cellulomonadaceae</taxon>
        <taxon>Cellulomonas</taxon>
    </lineage>
</organism>
<keyword evidence="2" id="KW-0805">Transcription regulation</keyword>
<gene>
    <name evidence="7" type="ORF">FA014_00705</name>
</gene>
<feature type="compositionally biased region" description="Basic and acidic residues" evidence="5">
    <location>
        <begin position="35"/>
        <end position="48"/>
    </location>
</feature>
<keyword evidence="1" id="KW-0678">Repressor</keyword>
<evidence type="ECO:0000256" key="3">
    <source>
        <dbReference type="ARBA" id="ARBA00023125"/>
    </source>
</evidence>
<reference evidence="7 8" key="1">
    <citation type="submission" date="2019-05" db="EMBL/GenBank/DDBJ databases">
        <title>Genome sequence of Cellulomonas hominis strain CS1.</title>
        <authorList>
            <person name="Belmont J."/>
            <person name="Maclea K.S."/>
        </authorList>
    </citation>
    <scope>NUCLEOTIDE SEQUENCE [LARGE SCALE GENOMIC DNA]</scope>
    <source>
        <strain evidence="7 8">CS1</strain>
    </source>
</reference>
<comment type="caution">
    <text evidence="7">The sequence shown here is derived from an EMBL/GenBank/DDBJ whole genome shotgun (WGS) entry which is preliminary data.</text>
</comment>
<dbReference type="SUPFAM" id="SSF46955">
    <property type="entry name" value="Putative DNA-binding domain"/>
    <property type="match status" value="1"/>
</dbReference>
<evidence type="ECO:0000256" key="1">
    <source>
        <dbReference type="ARBA" id="ARBA00022491"/>
    </source>
</evidence>
<evidence type="ECO:0000256" key="5">
    <source>
        <dbReference type="SAM" id="MobiDB-lite"/>
    </source>
</evidence>
<protein>
    <submittedName>
        <fullName evidence="7">MerR family transcriptional regulator</fullName>
    </submittedName>
</protein>
<dbReference type="Proteomes" id="UP000308121">
    <property type="component" value="Unassembled WGS sequence"/>
</dbReference>
<feature type="region of interest" description="Disordered" evidence="5">
    <location>
        <begin position="14"/>
        <end position="107"/>
    </location>
</feature>
<dbReference type="InterPro" id="IPR009061">
    <property type="entry name" value="DNA-bd_dom_put_sf"/>
</dbReference>
<feature type="compositionally biased region" description="Basic residues" evidence="5">
    <location>
        <begin position="63"/>
        <end position="73"/>
    </location>
</feature>
<keyword evidence="3" id="KW-0238">DNA-binding</keyword>
<evidence type="ECO:0000256" key="4">
    <source>
        <dbReference type="ARBA" id="ARBA00023163"/>
    </source>
</evidence>
<name>A0A7Z8NQS9_9CELL</name>
<dbReference type="GO" id="GO:0003677">
    <property type="term" value="F:DNA binding"/>
    <property type="evidence" value="ECO:0007669"/>
    <property type="project" value="UniProtKB-KW"/>
</dbReference>
<dbReference type="Gene3D" id="3.20.80.10">
    <property type="entry name" value="Regulatory factor, effector binding domain"/>
    <property type="match status" value="1"/>
</dbReference>
<dbReference type="PROSITE" id="PS50937">
    <property type="entry name" value="HTH_MERR_2"/>
    <property type="match status" value="1"/>
</dbReference>
<dbReference type="CDD" id="cd00592">
    <property type="entry name" value="HTH_MerR-like"/>
    <property type="match status" value="1"/>
</dbReference>
<dbReference type="PANTHER" id="PTHR30204">
    <property type="entry name" value="REDOX-CYCLING DRUG-SENSING TRANSCRIPTIONAL ACTIVATOR SOXR"/>
    <property type="match status" value="1"/>
</dbReference>
<dbReference type="SMART" id="SM00422">
    <property type="entry name" value="HTH_MERR"/>
    <property type="match status" value="1"/>
</dbReference>
<dbReference type="OrthoDB" id="9802039at2"/>
<proteinExistence type="predicted"/>
<sequence>MMLVFQSFTVASPLLPCRPAPASDPTRSGRPRRASRSERRREDPRPPCERLVAGRATGGSAGRRPRPRTRRALPRPVRVVAHPRDASSPHPVEPAPGAGPSVDGMTSTYSTGQVAHALGVSEKAVRLYAARGLVPVAQDPRTGRRAFSPEALDRARSVGLLRGVGLSLADVARVLDAADPVAAFDDLWGARRERLRALTAAGERARAALSATPLRDVRVGHRDVPERLTLDLELRTDLHGLPDAIAAGTAALFAVLRGAGVDLSGHPFVEYHGRATGSGTAPVTVRAPVVGVVRPSGSTRLSVDPAHREEFVPVDDVQVRDQSFLVRLHDHLSSGASRDGSPAAGDNREIYLPTFGTGAAGPVMEVAVPVGVPG</sequence>
<evidence type="ECO:0000256" key="2">
    <source>
        <dbReference type="ARBA" id="ARBA00023015"/>
    </source>
</evidence>
<dbReference type="InterPro" id="IPR000551">
    <property type="entry name" value="MerR-type_HTH_dom"/>
</dbReference>
<dbReference type="GO" id="GO:0003700">
    <property type="term" value="F:DNA-binding transcription factor activity"/>
    <property type="evidence" value="ECO:0007669"/>
    <property type="project" value="InterPro"/>
</dbReference>
<dbReference type="AlphaFoldDB" id="A0A7Z8NQS9"/>
<dbReference type="PANTHER" id="PTHR30204:SF69">
    <property type="entry name" value="MERR-FAMILY TRANSCRIPTIONAL REGULATOR"/>
    <property type="match status" value="1"/>
</dbReference>